<feature type="transmembrane region" description="Helical" evidence="6">
    <location>
        <begin position="403"/>
        <end position="425"/>
    </location>
</feature>
<feature type="transmembrane region" description="Helical" evidence="6">
    <location>
        <begin position="58"/>
        <end position="80"/>
    </location>
</feature>
<dbReference type="InterPro" id="IPR002797">
    <property type="entry name" value="Polysacc_synth"/>
</dbReference>
<evidence type="ECO:0000256" key="6">
    <source>
        <dbReference type="SAM" id="Phobius"/>
    </source>
</evidence>
<organism evidence="7 8">
    <name type="scientific">Rhizobium skierniewicense</name>
    <dbReference type="NCBI Taxonomy" id="984260"/>
    <lineage>
        <taxon>Bacteria</taxon>
        <taxon>Pseudomonadati</taxon>
        <taxon>Pseudomonadota</taxon>
        <taxon>Alphaproteobacteria</taxon>
        <taxon>Hyphomicrobiales</taxon>
        <taxon>Rhizobiaceae</taxon>
        <taxon>Rhizobium/Agrobacterium group</taxon>
        <taxon>Rhizobium</taxon>
    </lineage>
</organism>
<feature type="transmembrane region" description="Helical" evidence="6">
    <location>
        <begin position="232"/>
        <end position="249"/>
    </location>
</feature>
<comment type="caution">
    <text evidence="7">The sequence shown here is derived from an EMBL/GenBank/DDBJ whole genome shotgun (WGS) entry which is preliminary data.</text>
</comment>
<evidence type="ECO:0000256" key="2">
    <source>
        <dbReference type="ARBA" id="ARBA00022475"/>
    </source>
</evidence>
<comment type="subcellular location">
    <subcellularLocation>
        <location evidence="1">Cell membrane</location>
        <topology evidence="1">Multi-pass membrane protein</topology>
    </subcellularLocation>
</comment>
<keyword evidence="2" id="KW-1003">Cell membrane</keyword>
<sequence>MAENNNRAAIRFPFLQGRSVSGLNVIFNMGLRGSTLVLRFALSFYIVKFIGLEAAGVYGLALGVVNAAPAILGWGLNYFIARDVSGKTTGVAGLYMKTRLLVTVTSLVAMTAIALVAAYFMGHDVIPLYFLILLVVWLETISCDIHVPLIAQEMSSQANVLFFLRTSSWIVPVIGLGLAFETFRTIEAIMVAWSLGYILMFAGLGFFLRNWPIRRIVGMPMRMRWVKKRMRRAWLIYISDMSNVGLVYADRYVVSLLLTLSLTGVYTFYWSLANALQTLISTAVLQVAIPALFKAYNTGSMTEWRQVMIWQFSKTAAVAFGLGVAIFIAGNVLVHLMNMPELGQHQGMFALLLLTAVVRSCTDLMGLGLNSLRKDGHYAFVNLSSVLLSISMSFLLISTFGFIGAGLSAFFTALVTASISSTLLWRASRS</sequence>
<gene>
    <name evidence="7" type="ORF">GGQ73_004125</name>
</gene>
<keyword evidence="8" id="KW-1185">Reference proteome</keyword>
<dbReference type="Pfam" id="PF01943">
    <property type="entry name" value="Polysacc_synt"/>
    <property type="match status" value="1"/>
</dbReference>
<dbReference type="Proteomes" id="UP000565286">
    <property type="component" value="Unassembled WGS sequence"/>
</dbReference>
<feature type="transmembrane region" description="Helical" evidence="6">
    <location>
        <begin position="100"/>
        <end position="122"/>
    </location>
</feature>
<evidence type="ECO:0000313" key="7">
    <source>
        <dbReference type="EMBL" id="MBB3948151.1"/>
    </source>
</evidence>
<dbReference type="PANTHER" id="PTHR30250">
    <property type="entry name" value="PST FAMILY PREDICTED COLANIC ACID TRANSPORTER"/>
    <property type="match status" value="1"/>
</dbReference>
<feature type="transmembrane region" description="Helical" evidence="6">
    <location>
        <begin position="314"/>
        <end position="336"/>
    </location>
</feature>
<feature type="transmembrane region" description="Helical" evidence="6">
    <location>
        <begin position="186"/>
        <end position="211"/>
    </location>
</feature>
<evidence type="ECO:0000256" key="3">
    <source>
        <dbReference type="ARBA" id="ARBA00022692"/>
    </source>
</evidence>
<name>A0A7W6CJA5_9HYPH</name>
<feature type="transmembrane region" description="Helical" evidence="6">
    <location>
        <begin position="162"/>
        <end position="180"/>
    </location>
</feature>
<evidence type="ECO:0000313" key="8">
    <source>
        <dbReference type="Proteomes" id="UP000565286"/>
    </source>
</evidence>
<reference evidence="7 8" key="1">
    <citation type="submission" date="2020-08" db="EMBL/GenBank/DDBJ databases">
        <title>Genomic Encyclopedia of Type Strains, Phase IV (KMG-IV): sequencing the most valuable type-strain genomes for metagenomic binning, comparative biology and taxonomic classification.</title>
        <authorList>
            <person name="Goeker M."/>
        </authorList>
    </citation>
    <scope>NUCLEOTIDE SEQUENCE [LARGE SCALE GENOMIC DNA]</scope>
    <source>
        <strain evidence="7 8">DSM 26438</strain>
    </source>
</reference>
<keyword evidence="5 6" id="KW-0472">Membrane</keyword>
<feature type="transmembrane region" description="Helical" evidence="6">
    <location>
        <begin position="128"/>
        <end position="150"/>
    </location>
</feature>
<dbReference type="EMBL" id="JACIDV010000015">
    <property type="protein sequence ID" value="MBB3948151.1"/>
    <property type="molecule type" value="Genomic_DNA"/>
</dbReference>
<protein>
    <submittedName>
        <fullName evidence="7">O-antigen/teichoic acid export membrane protein</fullName>
    </submittedName>
</protein>
<dbReference type="RefSeq" id="WP_183897581.1">
    <property type="nucleotide sequence ID" value="NZ_JACIDV010000015.1"/>
</dbReference>
<proteinExistence type="predicted"/>
<accession>A0A7W6CJA5</accession>
<dbReference type="PANTHER" id="PTHR30250:SF11">
    <property type="entry name" value="O-ANTIGEN TRANSPORTER-RELATED"/>
    <property type="match status" value="1"/>
</dbReference>
<dbReference type="AlphaFoldDB" id="A0A7W6CJA5"/>
<keyword evidence="4 6" id="KW-1133">Transmembrane helix</keyword>
<feature type="transmembrane region" description="Helical" evidence="6">
    <location>
        <begin position="379"/>
        <end position="397"/>
    </location>
</feature>
<feature type="transmembrane region" description="Helical" evidence="6">
    <location>
        <begin position="269"/>
        <end position="293"/>
    </location>
</feature>
<dbReference type="GO" id="GO:0005886">
    <property type="term" value="C:plasma membrane"/>
    <property type="evidence" value="ECO:0007669"/>
    <property type="project" value="UniProtKB-SubCell"/>
</dbReference>
<keyword evidence="3 6" id="KW-0812">Transmembrane</keyword>
<evidence type="ECO:0000256" key="4">
    <source>
        <dbReference type="ARBA" id="ARBA00022989"/>
    </source>
</evidence>
<dbReference type="InterPro" id="IPR050833">
    <property type="entry name" value="Poly_Biosynth_Transport"/>
</dbReference>
<feature type="transmembrane region" description="Helical" evidence="6">
    <location>
        <begin position="348"/>
        <end position="367"/>
    </location>
</feature>
<evidence type="ECO:0000256" key="1">
    <source>
        <dbReference type="ARBA" id="ARBA00004651"/>
    </source>
</evidence>
<evidence type="ECO:0000256" key="5">
    <source>
        <dbReference type="ARBA" id="ARBA00023136"/>
    </source>
</evidence>